<feature type="region of interest" description="Disordered" evidence="9">
    <location>
        <begin position="373"/>
        <end position="393"/>
    </location>
</feature>
<evidence type="ECO:0000313" key="13">
    <source>
        <dbReference type="EMBL" id="GIL98228.1"/>
    </source>
</evidence>
<dbReference type="PROSITE" id="PS50125">
    <property type="entry name" value="GUANYLATE_CYCLASE_2"/>
    <property type="match status" value="1"/>
</dbReference>
<keyword evidence="2 10" id="KW-0812">Transmembrane</keyword>
<dbReference type="FunFam" id="3.30.70.1230:FF:000030">
    <property type="entry name" value="Si:ch211-215j19.12"/>
    <property type="match status" value="1"/>
</dbReference>
<evidence type="ECO:0000313" key="15">
    <source>
        <dbReference type="Proteomes" id="UP000747110"/>
    </source>
</evidence>
<keyword evidence="7 8" id="KW-0456">Lyase</keyword>
<keyword evidence="3" id="KW-0547">Nucleotide-binding</keyword>
<feature type="compositionally biased region" description="Polar residues" evidence="9">
    <location>
        <begin position="319"/>
        <end position="334"/>
    </location>
</feature>
<feature type="transmembrane region" description="Helical" evidence="10">
    <location>
        <begin position="498"/>
        <end position="516"/>
    </location>
</feature>
<dbReference type="Proteomes" id="UP000747110">
    <property type="component" value="Unassembled WGS sequence"/>
</dbReference>
<keyword evidence="5 10" id="KW-0472">Membrane</keyword>
<feature type="transmembrane region" description="Helical" evidence="10">
    <location>
        <begin position="196"/>
        <end position="212"/>
    </location>
</feature>
<dbReference type="GO" id="GO:0007168">
    <property type="term" value="P:receptor guanylyl cyclase signaling pathway"/>
    <property type="evidence" value="ECO:0007669"/>
    <property type="project" value="TreeGrafter"/>
</dbReference>
<dbReference type="InterPro" id="IPR050401">
    <property type="entry name" value="Cyclic_nucleotide_synthase"/>
</dbReference>
<feature type="transmembrane region" description="Helical" evidence="10">
    <location>
        <begin position="580"/>
        <end position="600"/>
    </location>
</feature>
<feature type="region of interest" description="Disordered" evidence="9">
    <location>
        <begin position="1148"/>
        <end position="1190"/>
    </location>
</feature>
<feature type="transmembrane region" description="Helical" evidence="10">
    <location>
        <begin position="117"/>
        <end position="140"/>
    </location>
</feature>
<evidence type="ECO:0000256" key="5">
    <source>
        <dbReference type="ARBA" id="ARBA00023136"/>
    </source>
</evidence>
<evidence type="ECO:0000256" key="4">
    <source>
        <dbReference type="ARBA" id="ARBA00022989"/>
    </source>
</evidence>
<dbReference type="SUPFAM" id="SSF55073">
    <property type="entry name" value="Nucleotide cyclase"/>
    <property type="match status" value="1"/>
</dbReference>
<dbReference type="PANTHER" id="PTHR11920">
    <property type="entry name" value="GUANYLYL CYCLASE"/>
    <property type="match status" value="1"/>
</dbReference>
<dbReference type="GO" id="GO:0004383">
    <property type="term" value="F:guanylate cyclase activity"/>
    <property type="evidence" value="ECO:0007669"/>
    <property type="project" value="TreeGrafter"/>
</dbReference>
<evidence type="ECO:0000313" key="12">
    <source>
        <dbReference type="EMBL" id="GIL70499.1"/>
    </source>
</evidence>
<feature type="domain" description="Guanylate cyclase" evidence="11">
    <location>
        <begin position="2501"/>
        <end position="2630"/>
    </location>
</feature>
<evidence type="ECO:0000256" key="8">
    <source>
        <dbReference type="RuleBase" id="RU000405"/>
    </source>
</evidence>
<feature type="region of interest" description="Disordered" evidence="9">
    <location>
        <begin position="1401"/>
        <end position="1425"/>
    </location>
</feature>
<dbReference type="GO" id="GO:0035556">
    <property type="term" value="P:intracellular signal transduction"/>
    <property type="evidence" value="ECO:0007669"/>
    <property type="project" value="InterPro"/>
</dbReference>
<feature type="compositionally biased region" description="Low complexity" evidence="9">
    <location>
        <begin position="738"/>
        <end position="747"/>
    </location>
</feature>
<feature type="transmembrane region" description="Helical" evidence="10">
    <location>
        <begin position="465"/>
        <end position="486"/>
    </location>
</feature>
<evidence type="ECO:0000256" key="1">
    <source>
        <dbReference type="ARBA" id="ARBA00004370"/>
    </source>
</evidence>
<dbReference type="PANTHER" id="PTHR11920:SF335">
    <property type="entry name" value="GUANYLATE CYCLASE"/>
    <property type="match status" value="1"/>
</dbReference>
<dbReference type="InterPro" id="IPR001054">
    <property type="entry name" value="A/G_cyclase"/>
</dbReference>
<reference evidence="13" key="1">
    <citation type="journal article" date="2021" name="Proc. Natl. Acad. Sci. U.S.A.">
        <title>Three genomes in the algal genus Volvox reveal the fate of a haploid sex-determining region after a transition to homothallism.</title>
        <authorList>
            <person name="Yamamoto K."/>
            <person name="Hamaji T."/>
            <person name="Kawai-Toyooka H."/>
            <person name="Matsuzaki R."/>
            <person name="Takahashi F."/>
            <person name="Nishimura Y."/>
            <person name="Kawachi M."/>
            <person name="Noguchi H."/>
            <person name="Minakuchi Y."/>
            <person name="Umen J.G."/>
            <person name="Toyoda A."/>
            <person name="Nozaki H."/>
        </authorList>
    </citation>
    <scope>NUCLEOTIDE SEQUENCE</scope>
    <source>
        <strain evidence="13">NIES-3785</strain>
        <strain evidence="12">NIES-3786</strain>
    </source>
</reference>
<dbReference type="Pfam" id="PF00211">
    <property type="entry name" value="Guanylate_cyc"/>
    <property type="match status" value="1"/>
</dbReference>
<dbReference type="GO" id="GO:0001653">
    <property type="term" value="F:peptide receptor activity"/>
    <property type="evidence" value="ECO:0007669"/>
    <property type="project" value="TreeGrafter"/>
</dbReference>
<dbReference type="InterPro" id="IPR018297">
    <property type="entry name" value="A/G_cyclase_CS"/>
</dbReference>
<protein>
    <recommendedName>
        <fullName evidence="11">Guanylate cyclase domain-containing protein</fullName>
    </recommendedName>
</protein>
<dbReference type="SUPFAM" id="SSF55781">
    <property type="entry name" value="GAF domain-like"/>
    <property type="match status" value="1"/>
</dbReference>
<dbReference type="InterPro" id="IPR003018">
    <property type="entry name" value="GAF"/>
</dbReference>
<feature type="region of interest" description="Disordered" evidence="9">
    <location>
        <begin position="1324"/>
        <end position="1356"/>
    </location>
</feature>
<feature type="region of interest" description="Disordered" evidence="9">
    <location>
        <begin position="770"/>
        <end position="811"/>
    </location>
</feature>
<dbReference type="GO" id="GO:0005886">
    <property type="term" value="C:plasma membrane"/>
    <property type="evidence" value="ECO:0007669"/>
    <property type="project" value="TreeGrafter"/>
</dbReference>
<dbReference type="SMART" id="SM00044">
    <property type="entry name" value="CYCc"/>
    <property type="match status" value="1"/>
</dbReference>
<keyword evidence="6" id="KW-0675">Receptor</keyword>
<feature type="transmembrane region" description="Helical" evidence="10">
    <location>
        <begin position="1627"/>
        <end position="1648"/>
    </location>
</feature>
<feature type="transmembrane region" description="Helical" evidence="10">
    <location>
        <begin position="1739"/>
        <end position="1761"/>
    </location>
</feature>
<proteinExistence type="inferred from homology"/>
<dbReference type="Proteomes" id="UP000722791">
    <property type="component" value="Unassembled WGS sequence"/>
</dbReference>
<comment type="similarity">
    <text evidence="8">Belongs to the adenylyl cyclase class-4/guanylyl cyclase family.</text>
</comment>
<feature type="compositionally biased region" description="Low complexity" evidence="9">
    <location>
        <begin position="770"/>
        <end position="780"/>
    </location>
</feature>
<gene>
    <name evidence="12" type="ORF">Vretifemale_1237</name>
    <name evidence="13" type="ORF">Vretimale_3618</name>
</gene>
<comment type="subcellular location">
    <subcellularLocation>
        <location evidence="1">Membrane</location>
    </subcellularLocation>
</comment>
<dbReference type="InterPro" id="IPR029787">
    <property type="entry name" value="Nucleotide_cyclase"/>
</dbReference>
<dbReference type="Pfam" id="PF01590">
    <property type="entry name" value="GAF"/>
    <property type="match status" value="1"/>
</dbReference>
<dbReference type="GO" id="GO:0004016">
    <property type="term" value="F:adenylate cyclase activity"/>
    <property type="evidence" value="ECO:0007669"/>
    <property type="project" value="TreeGrafter"/>
</dbReference>
<feature type="region of interest" description="Disordered" evidence="9">
    <location>
        <begin position="723"/>
        <end position="757"/>
    </location>
</feature>
<feature type="transmembrane region" description="Helical" evidence="10">
    <location>
        <begin position="259"/>
        <end position="280"/>
    </location>
</feature>
<evidence type="ECO:0000256" key="7">
    <source>
        <dbReference type="ARBA" id="ARBA00023239"/>
    </source>
</evidence>
<name>A0A8J4DFL9_9CHLO</name>
<evidence type="ECO:0000256" key="9">
    <source>
        <dbReference type="SAM" id="MobiDB-lite"/>
    </source>
</evidence>
<feature type="transmembrane region" description="Helical" evidence="10">
    <location>
        <begin position="546"/>
        <end position="568"/>
    </location>
</feature>
<sequence length="2694" mass="280335">MLVTLPSWHVVPSVFVGLLLGSLFGTSSDTWTLLRRAVLKLSGGNLSQRRQDASLTASQSRWLVQNLIARLCALTLAYSQLCAIVNGATRGRTGLNSHPLSQHSAHPHASAPLDPGLLLGLCGALLLTGVHATSLFWLALDGHGYLAVAPRWHPRLCLLQALAVLACHCSGRLPVQFQVQAISQGLLLIMQQDSKDLFVLQLGVAGLLYQLAHAAQPYVHKWSIDQGSTGGGGTCDVATGACPASADPALQRTFHSINASVQSTSFLAISLALIFIYNVYKKSFPLPRPPVSILDKGSLAFASANSSLMLTARSSQAGTGTAVSESGAPSSVNASGELSRRRGGSGLAHFLLSLTGRRARRLSSAATTPTNIAAANTPVDSQHGGRSGSGGGMCPSTSASVVSGGVVSANIANIFCSSFVTLNPMTRAYLLKVLIARTSACVSAVLFGLAVVMDLAAGVPILTRAASLVSIMVMLAANVAHVVLIWRRPHAYLRSLHKYNFIVWVATVASLIGKHVEPWLFRQNPELMVVALSFASLHSFVHDDTFLRYAGGQVLLLAAAVLQTLLYGHGLDTSSGRLETLRDVCLYAAVCGLSCVAHAVNQQFRLTMRQPSFSSSPRGMRVSTSSSVGARASFESLRTDHTALQSPQPQLPDLYPPQHVNLQPYPQSRMHAQPFQWRPRHHPPRRQASVPVVTEGYASTLSPRGIGIGCGGEASRLAISSAPSDNETLLSPPDHGGAAVAAAATSPSPLPPPLPIREDVDEDELVAAALQSPSQSQSRLSRADGVPAGVADRAASTSAGSPNGALPPVELEDDAFDAPEFVYISASDLGVAPAKESIDGAVEGTGEAAQANVEPVVAAGAPTMRRGVSSAVLNQNPFELAPQVPPAAPVSAPARSCTRTVGAHGAAASSDPYLAAMCMLGLDSPPYDSFPAVDAVPEPPLSLCTASPDRTNRVSNVAATPQGDRLYDMVMAQDITAASRSCDSSSANTRDALLGHRTSIRAAALREPVRQRRSMATSMTLALRDGMRSCIGPRTTASGSSDVELSLWDTVLHSPVTPPGKCMGATTAAAVGNAAAAGAAQASSHRLSRPASTMDLVPMSQQQHTAGGDGTSCRFASTGIDAVIGDDEEEGAFFRRRTLSASISIKERNSLRGGGRGGGGSASSTSPLTIQARNSAARHRSSQHMGGRQPYDEEEVLLLLTACRSVEGTPECSPRAAIQGLAAAVAATSPRLLPQLPQSSGAPAGANASILCGDDLSVLSADADVDGLQPYLFASSSNRSPISKGQNMAAAATTAAAAIEQLTEARFCRDDSLGGDSLRVGNAAVPREEHLTSSSRAAAEAEAEAPRQPAVDGHESQSIRVPRFFAAAAGLLRRARPAVTSPSPLGLGAAGAAAGNLPHPRLSADGISAANPGTRRKGLAAEDRAGHENWHEHESLMSMSATKPATSPPLSLPQIKTSASFPTLPTGGRGAPTVVAAVAPASEGPRPAAPGEFPAVAAATGALRALGHRLRRLTSAPTSRDSLCGNQALQGAASIGSASALEGVGSLFEGHVSPMQLGVANMLFARRGTAASYSDVANGTPGLSDPSSIEDYTPRDIVFGIIYTAQHASDIMHLLRAFTPATMMGTWLAAALLYGITLLVGVVYLAALRRRERWATSQRFRRIFWSIRLTGLHALRSTLYMVAGMQVPSLLGRSLVSSVAIGLLGLPADTFLRAMPVKIVVVYCLSCAKDPSRLAPLRLVVSLATYFVSSALAFTAAAAAVSRVPLRLHHHAAVHCAIDAAASTAALEHKLEERAAAAAAAVDKSTGDVDFDIGDSASEILEADELEVDELAMDVLGRHRRNGRNCCGFDLPTVDFGVPRLATRKKLAQRSLLSQSAQNPCVGDALEADVAATGTAASPQKPRLTPNPVLCYFNTFFSNGNKLASVVFVLLTLLFSGLTLLLGHLGEHKSGFEPDPYFLVEQLMLNGVEAAVRAVMLRINAAEGVSGLPQTALAMSLFMVAVACVVFSQVVALAFSASRDPRIDLYQQGLAELSAAMSSMQLQETTRHGIAASVDKCMGEALDSCSALLVLVQAQATRPATFDGMVPPLCSRPTAVKDGRRNPLGTGAMNSGPNGVGIGGGGTGSPGATSLGMEYDTHATVFVLHDRLLGSDLPPYKLPLEELPSVTAALHTGVPLFTNDTNRTSEELMSRYIDWRSARDVEGARSLCVVPVSFSGQPQGALVLHSPLPDVMDSVFVSMLQALASQLGQVMYLKRALEDVRADEHLLSDLMPSHVAHTLKRRFMNSHEDALMLPIFSSKATAMAGTTPSVTLSGYGAALGNNSGSQAGLGPGLGNLGSGDIAAGRWSFGSAPLDATLEGKQSGGGGGLTATTTAAATTGILPNAAGFPGGALSFPVVSSGTSLSAVAGSHGSSTGGAVLAHATSARRCGLAAAGLNAAMQVQQQQQLAGGGLGGSLQEPLGAETLAPAPALAVNPRTSPSAVMSFETAVGLVYQQWHSDVTVLFADIVQFTPMSQAMEPQQVMMMLHELFSRYDALLDRHQVYKVETIGDCYMAATGLLADDPEHATHMFDFAVGMLAAAATVAVPLPGHGSVRIRVGMHTGRVMSGVVGAVRARYCLFGDTVNTASRMESTGLPGTIQASETTFLSLPPERQIQWQFRGSIEVKGKGSMNTYLFAPNDTAAHGAGGTAVAQEP</sequence>
<evidence type="ECO:0000256" key="3">
    <source>
        <dbReference type="ARBA" id="ARBA00022741"/>
    </source>
</evidence>
<dbReference type="CDD" id="cd07302">
    <property type="entry name" value="CHD"/>
    <property type="match status" value="1"/>
</dbReference>
<evidence type="ECO:0000256" key="2">
    <source>
        <dbReference type="ARBA" id="ARBA00022692"/>
    </source>
</evidence>
<evidence type="ECO:0000259" key="11">
    <source>
        <dbReference type="PROSITE" id="PS50125"/>
    </source>
</evidence>
<evidence type="ECO:0000313" key="14">
    <source>
        <dbReference type="Proteomes" id="UP000722791"/>
    </source>
</evidence>
<dbReference type="EMBL" id="BNCQ01000005">
    <property type="protein sequence ID" value="GIL98228.1"/>
    <property type="molecule type" value="Genomic_DNA"/>
</dbReference>
<comment type="caution">
    <text evidence="13">The sequence shown here is derived from an EMBL/GenBank/DDBJ whole genome shotgun (WGS) entry which is preliminary data.</text>
</comment>
<feature type="compositionally biased region" description="Polar residues" evidence="9">
    <location>
        <begin position="1162"/>
        <end position="1174"/>
    </location>
</feature>
<dbReference type="EMBL" id="BNCP01000002">
    <property type="protein sequence ID" value="GIL70499.1"/>
    <property type="molecule type" value="Genomic_DNA"/>
</dbReference>
<evidence type="ECO:0000256" key="10">
    <source>
        <dbReference type="SAM" id="Phobius"/>
    </source>
</evidence>
<dbReference type="OrthoDB" id="544169at2759"/>
<evidence type="ECO:0000256" key="6">
    <source>
        <dbReference type="ARBA" id="ARBA00023170"/>
    </source>
</evidence>
<keyword evidence="15" id="KW-1185">Reference proteome</keyword>
<feature type="transmembrane region" description="Helical" evidence="10">
    <location>
        <begin position="434"/>
        <end position="453"/>
    </location>
</feature>
<feature type="compositionally biased region" description="Gly residues" evidence="9">
    <location>
        <begin position="1152"/>
        <end position="1161"/>
    </location>
</feature>
<dbReference type="InterPro" id="IPR029016">
    <property type="entry name" value="GAF-like_dom_sf"/>
</dbReference>
<feature type="region of interest" description="Disordered" evidence="9">
    <location>
        <begin position="319"/>
        <end position="342"/>
    </location>
</feature>
<feature type="transmembrane region" description="Helical" evidence="10">
    <location>
        <begin position="1993"/>
        <end position="2015"/>
    </location>
</feature>
<feature type="transmembrane region" description="Helical" evidence="10">
    <location>
        <begin position="6"/>
        <end position="26"/>
    </location>
</feature>
<keyword evidence="4 10" id="KW-1133">Transmembrane helix</keyword>
<dbReference type="SMART" id="SM00065">
    <property type="entry name" value="GAF"/>
    <property type="match status" value="1"/>
</dbReference>
<dbReference type="PROSITE" id="PS00452">
    <property type="entry name" value="GUANYLATE_CYCLASE_1"/>
    <property type="match status" value="1"/>
</dbReference>
<feature type="transmembrane region" description="Helical" evidence="10">
    <location>
        <begin position="1923"/>
        <end position="1943"/>
    </location>
</feature>
<dbReference type="Gene3D" id="3.30.70.1230">
    <property type="entry name" value="Nucleotide cyclase"/>
    <property type="match status" value="1"/>
</dbReference>
<dbReference type="GO" id="GO:0000166">
    <property type="term" value="F:nucleotide binding"/>
    <property type="evidence" value="ECO:0007669"/>
    <property type="project" value="UniProtKB-KW"/>
</dbReference>
<dbReference type="Gene3D" id="3.30.450.40">
    <property type="match status" value="1"/>
</dbReference>
<organism evidence="13 14">
    <name type="scientific">Volvox reticuliferus</name>
    <dbReference type="NCBI Taxonomy" id="1737510"/>
    <lineage>
        <taxon>Eukaryota</taxon>
        <taxon>Viridiplantae</taxon>
        <taxon>Chlorophyta</taxon>
        <taxon>core chlorophytes</taxon>
        <taxon>Chlorophyceae</taxon>
        <taxon>CS clade</taxon>
        <taxon>Chlamydomonadales</taxon>
        <taxon>Volvocaceae</taxon>
        <taxon>Volvox</taxon>
    </lineage>
</organism>
<accession>A0A8J4DFL9</accession>